<evidence type="ECO:0000256" key="1">
    <source>
        <dbReference type="SAM" id="MobiDB-lite"/>
    </source>
</evidence>
<proteinExistence type="predicted"/>
<dbReference type="EMBL" id="JAYMYQ010000005">
    <property type="protein sequence ID" value="KAK7328578.1"/>
    <property type="molecule type" value="Genomic_DNA"/>
</dbReference>
<sequence>METESSFLQQTSAMEAEEKLFRFLLSARENPNLFFLKLKPLRKVPKKPEEDGKEFSRIRSGKEGESFSQKFQN</sequence>
<evidence type="ECO:0000313" key="2">
    <source>
        <dbReference type="EMBL" id="KAK7328578.1"/>
    </source>
</evidence>
<organism evidence="2 3">
    <name type="scientific">Canavalia gladiata</name>
    <name type="common">Sword bean</name>
    <name type="synonym">Dolichos gladiatus</name>
    <dbReference type="NCBI Taxonomy" id="3824"/>
    <lineage>
        <taxon>Eukaryota</taxon>
        <taxon>Viridiplantae</taxon>
        <taxon>Streptophyta</taxon>
        <taxon>Embryophyta</taxon>
        <taxon>Tracheophyta</taxon>
        <taxon>Spermatophyta</taxon>
        <taxon>Magnoliopsida</taxon>
        <taxon>eudicotyledons</taxon>
        <taxon>Gunneridae</taxon>
        <taxon>Pentapetalae</taxon>
        <taxon>rosids</taxon>
        <taxon>fabids</taxon>
        <taxon>Fabales</taxon>
        <taxon>Fabaceae</taxon>
        <taxon>Papilionoideae</taxon>
        <taxon>50 kb inversion clade</taxon>
        <taxon>NPAAA clade</taxon>
        <taxon>indigoferoid/millettioid clade</taxon>
        <taxon>Phaseoleae</taxon>
        <taxon>Canavalia</taxon>
    </lineage>
</organism>
<keyword evidence="3" id="KW-1185">Reference proteome</keyword>
<dbReference type="Proteomes" id="UP001367508">
    <property type="component" value="Unassembled WGS sequence"/>
</dbReference>
<comment type="caution">
    <text evidence="2">The sequence shown here is derived from an EMBL/GenBank/DDBJ whole genome shotgun (WGS) entry which is preliminary data.</text>
</comment>
<gene>
    <name evidence="2" type="ORF">VNO77_22690</name>
</gene>
<reference evidence="2 3" key="1">
    <citation type="submission" date="2024-01" db="EMBL/GenBank/DDBJ databases">
        <title>The genomes of 5 underutilized Papilionoideae crops provide insights into root nodulation and disease resistanc.</title>
        <authorList>
            <person name="Jiang F."/>
        </authorList>
    </citation>
    <scope>NUCLEOTIDE SEQUENCE [LARGE SCALE GENOMIC DNA]</scope>
    <source>
        <strain evidence="2">LVBAO_FW01</strain>
        <tissue evidence="2">Leaves</tissue>
    </source>
</reference>
<evidence type="ECO:0000313" key="3">
    <source>
        <dbReference type="Proteomes" id="UP001367508"/>
    </source>
</evidence>
<name>A0AAN9QEP4_CANGL</name>
<dbReference type="AlphaFoldDB" id="A0AAN9QEP4"/>
<accession>A0AAN9QEP4</accession>
<protein>
    <submittedName>
        <fullName evidence="2">Uncharacterized protein</fullName>
    </submittedName>
</protein>
<feature type="region of interest" description="Disordered" evidence="1">
    <location>
        <begin position="45"/>
        <end position="73"/>
    </location>
</feature>
<feature type="compositionally biased region" description="Basic and acidic residues" evidence="1">
    <location>
        <begin position="46"/>
        <end position="65"/>
    </location>
</feature>